<gene>
    <name evidence="1" type="ORF">CSKR_101593</name>
</gene>
<name>A0A3R7FE54_CLOSI</name>
<sequence>MARHRKGVIAERLSLSFRLINHGYVVVIWETSSQRNTTMAKEQPLITHHRTDGAMKFKIMGSPDPSCRSDQNSYGVAISTYSTLTSRETEKRNLHIRAGIRISQMGIRSFHFTVTDSSIVTQPNHNRVKSHGKKSFSCNTHSVLSCHATRKKYERWDTARLLKSRQEKSKGRGYAYRHGNQANQKSCSRILFPSWLLRPSYPPPLLTKHVFEQSLWQRLVYPTLISDKLVLTGAASPARIYEAQF</sequence>
<accession>A0A3R7FE54</accession>
<dbReference type="Proteomes" id="UP000286415">
    <property type="component" value="Unassembled WGS sequence"/>
</dbReference>
<dbReference type="EMBL" id="NIRI02000042">
    <property type="protein sequence ID" value="KAG5449604.1"/>
    <property type="molecule type" value="Genomic_DNA"/>
</dbReference>
<reference evidence="1 2" key="2">
    <citation type="journal article" date="2021" name="Genomics">
        <title>High-quality reference genome for Clonorchis sinensis.</title>
        <authorList>
            <person name="Young N.D."/>
            <person name="Stroehlein A.J."/>
            <person name="Kinkar L."/>
            <person name="Wang T."/>
            <person name="Sohn W.M."/>
            <person name="Chang B.C.H."/>
            <person name="Kaur P."/>
            <person name="Weisz D."/>
            <person name="Dudchenko O."/>
            <person name="Aiden E.L."/>
            <person name="Korhonen P.K."/>
            <person name="Gasser R.B."/>
        </authorList>
    </citation>
    <scope>NUCLEOTIDE SEQUENCE [LARGE SCALE GENOMIC DNA]</scope>
    <source>
        <strain evidence="1">Cs-k2</strain>
    </source>
</reference>
<keyword evidence="2" id="KW-1185">Reference proteome</keyword>
<comment type="caution">
    <text evidence="1">The sequence shown here is derived from an EMBL/GenBank/DDBJ whole genome shotgun (WGS) entry which is preliminary data.</text>
</comment>
<protein>
    <submittedName>
        <fullName evidence="1">Uncharacterized protein</fullName>
    </submittedName>
</protein>
<dbReference type="AlphaFoldDB" id="A0A3R7FE54"/>
<reference evidence="1 2" key="1">
    <citation type="journal article" date="2018" name="Biotechnol. Adv.">
        <title>Improved genomic resources and new bioinformatic workflow for the carcinogenic parasite Clonorchis sinensis: Biotechnological implications.</title>
        <authorList>
            <person name="Wang D."/>
            <person name="Korhonen P.K."/>
            <person name="Gasser R.B."/>
            <person name="Young N.D."/>
        </authorList>
    </citation>
    <scope>NUCLEOTIDE SEQUENCE [LARGE SCALE GENOMIC DNA]</scope>
    <source>
        <strain evidence="1">Cs-k2</strain>
    </source>
</reference>
<evidence type="ECO:0000313" key="1">
    <source>
        <dbReference type="EMBL" id="KAG5449604.1"/>
    </source>
</evidence>
<proteinExistence type="predicted"/>
<organism evidence="1 2">
    <name type="scientific">Clonorchis sinensis</name>
    <name type="common">Chinese liver fluke</name>
    <dbReference type="NCBI Taxonomy" id="79923"/>
    <lineage>
        <taxon>Eukaryota</taxon>
        <taxon>Metazoa</taxon>
        <taxon>Spiralia</taxon>
        <taxon>Lophotrochozoa</taxon>
        <taxon>Platyhelminthes</taxon>
        <taxon>Trematoda</taxon>
        <taxon>Digenea</taxon>
        <taxon>Opisthorchiida</taxon>
        <taxon>Opisthorchiata</taxon>
        <taxon>Opisthorchiidae</taxon>
        <taxon>Clonorchis</taxon>
    </lineage>
</organism>
<dbReference type="InParanoid" id="A0A3R7FE54"/>
<evidence type="ECO:0000313" key="2">
    <source>
        <dbReference type="Proteomes" id="UP000286415"/>
    </source>
</evidence>